<dbReference type="AlphaFoldDB" id="A0A9Q3HJJ6"/>
<dbReference type="OrthoDB" id="7691805at2759"/>
<feature type="domain" description="Integrase catalytic" evidence="2">
    <location>
        <begin position="1"/>
        <end position="99"/>
    </location>
</feature>
<dbReference type="InterPro" id="IPR036397">
    <property type="entry name" value="RNaseH_sf"/>
</dbReference>
<evidence type="ECO:0000313" key="4">
    <source>
        <dbReference type="Proteomes" id="UP000765509"/>
    </source>
</evidence>
<dbReference type="EMBL" id="AVOT02019184">
    <property type="protein sequence ID" value="MBW0506592.1"/>
    <property type="molecule type" value="Genomic_DNA"/>
</dbReference>
<keyword evidence="4" id="KW-1185">Reference proteome</keyword>
<gene>
    <name evidence="3" type="ORF">O181_046307</name>
</gene>
<accession>A0A9Q3HJJ6</accession>
<dbReference type="Proteomes" id="UP000765509">
    <property type="component" value="Unassembled WGS sequence"/>
</dbReference>
<dbReference type="GO" id="GO:0015074">
    <property type="term" value="P:DNA integration"/>
    <property type="evidence" value="ECO:0007669"/>
    <property type="project" value="InterPro"/>
</dbReference>
<protein>
    <recommendedName>
        <fullName evidence="2">Integrase catalytic domain-containing protein</fullName>
    </recommendedName>
</protein>
<reference evidence="3" key="1">
    <citation type="submission" date="2021-03" db="EMBL/GenBank/DDBJ databases">
        <title>Draft genome sequence of rust myrtle Austropuccinia psidii MF-1, a brazilian biotype.</title>
        <authorList>
            <person name="Quecine M.C."/>
            <person name="Pachon D.M.R."/>
            <person name="Bonatelli M.L."/>
            <person name="Correr F.H."/>
            <person name="Franceschini L.M."/>
            <person name="Leite T.F."/>
            <person name="Margarido G.R.A."/>
            <person name="Almeida C.A."/>
            <person name="Ferrarezi J.A."/>
            <person name="Labate C.A."/>
        </authorList>
    </citation>
    <scope>NUCLEOTIDE SEQUENCE</scope>
    <source>
        <strain evidence="3">MF-1</strain>
    </source>
</reference>
<dbReference type="InterPro" id="IPR001584">
    <property type="entry name" value="Integrase_cat-core"/>
</dbReference>
<dbReference type="SUPFAM" id="SSF53098">
    <property type="entry name" value="Ribonuclease H-like"/>
    <property type="match status" value="1"/>
</dbReference>
<dbReference type="PROSITE" id="PS50994">
    <property type="entry name" value="INTEGRASE"/>
    <property type="match status" value="1"/>
</dbReference>
<organism evidence="3 4">
    <name type="scientific">Austropuccinia psidii MF-1</name>
    <dbReference type="NCBI Taxonomy" id="1389203"/>
    <lineage>
        <taxon>Eukaryota</taxon>
        <taxon>Fungi</taxon>
        <taxon>Dikarya</taxon>
        <taxon>Basidiomycota</taxon>
        <taxon>Pucciniomycotina</taxon>
        <taxon>Pucciniomycetes</taxon>
        <taxon>Pucciniales</taxon>
        <taxon>Sphaerophragmiaceae</taxon>
        <taxon>Austropuccinia</taxon>
    </lineage>
</organism>
<evidence type="ECO:0000256" key="1">
    <source>
        <dbReference type="ARBA" id="ARBA00022884"/>
    </source>
</evidence>
<dbReference type="Gene3D" id="3.30.420.10">
    <property type="entry name" value="Ribonuclease H-like superfamily/Ribonuclease H"/>
    <property type="match status" value="1"/>
</dbReference>
<sequence>MDNAHDSKIKKILTDWGEKFVNHQFKTLSNKNGLTNSIGPPHTLEHNGFAERANCTILEKASFKKQQVISSTVDRDSTKDILNQDFWLENNFLQTKTPT</sequence>
<name>A0A9Q3HJJ6_9BASI</name>
<evidence type="ECO:0000313" key="3">
    <source>
        <dbReference type="EMBL" id="MBW0506592.1"/>
    </source>
</evidence>
<proteinExistence type="predicted"/>
<keyword evidence="1" id="KW-0694">RNA-binding</keyword>
<dbReference type="GO" id="GO:0005634">
    <property type="term" value="C:nucleus"/>
    <property type="evidence" value="ECO:0007669"/>
    <property type="project" value="UniProtKB-ARBA"/>
</dbReference>
<dbReference type="InterPro" id="IPR012337">
    <property type="entry name" value="RNaseH-like_sf"/>
</dbReference>
<evidence type="ECO:0000259" key="2">
    <source>
        <dbReference type="PROSITE" id="PS50994"/>
    </source>
</evidence>
<comment type="caution">
    <text evidence="3">The sequence shown here is derived from an EMBL/GenBank/DDBJ whole genome shotgun (WGS) entry which is preliminary data.</text>
</comment>
<dbReference type="GO" id="GO:0003723">
    <property type="term" value="F:RNA binding"/>
    <property type="evidence" value="ECO:0007669"/>
    <property type="project" value="UniProtKB-KW"/>
</dbReference>